<keyword evidence="5" id="KW-1185">Reference proteome</keyword>
<keyword evidence="2" id="KW-0472">Membrane</keyword>
<evidence type="ECO:0000313" key="5">
    <source>
        <dbReference type="Proteomes" id="UP000772434"/>
    </source>
</evidence>
<dbReference type="OrthoDB" id="2957381at2759"/>
<feature type="transmembrane region" description="Helical" evidence="2">
    <location>
        <begin position="65"/>
        <end position="86"/>
    </location>
</feature>
<dbReference type="Proteomes" id="UP000772434">
    <property type="component" value="Unassembled WGS sequence"/>
</dbReference>
<comment type="caution">
    <text evidence="4">The sequence shown here is derived from an EMBL/GenBank/DDBJ whole genome shotgun (WGS) entry which is preliminary data.</text>
</comment>
<keyword evidence="2" id="KW-1133">Transmembrane helix</keyword>
<sequence length="161" mass="16938">MSLFLLRPAVFLLATICARPAKAEAVANDGVVFGPDSNGVCYEGSPDGPAIPCPTQVYGHLPKTAIAGIAVAVLFVIALLVALLLWRRQVRATTDDSASSLFDFVPPAKRGRSRAGSHRPSSPHLSVQTMVASKCGNEKDSYFCHGSELNAEGGIADETLT</sequence>
<evidence type="ECO:0000256" key="3">
    <source>
        <dbReference type="SAM" id="SignalP"/>
    </source>
</evidence>
<organism evidence="4 5">
    <name type="scientific">Rhodocollybia butyracea</name>
    <dbReference type="NCBI Taxonomy" id="206335"/>
    <lineage>
        <taxon>Eukaryota</taxon>
        <taxon>Fungi</taxon>
        <taxon>Dikarya</taxon>
        <taxon>Basidiomycota</taxon>
        <taxon>Agaricomycotina</taxon>
        <taxon>Agaricomycetes</taxon>
        <taxon>Agaricomycetidae</taxon>
        <taxon>Agaricales</taxon>
        <taxon>Marasmiineae</taxon>
        <taxon>Omphalotaceae</taxon>
        <taxon>Rhodocollybia</taxon>
    </lineage>
</organism>
<feature type="region of interest" description="Disordered" evidence="1">
    <location>
        <begin position="108"/>
        <end position="127"/>
    </location>
</feature>
<gene>
    <name evidence="4" type="ORF">BDP27DRAFT_272822</name>
</gene>
<evidence type="ECO:0000313" key="4">
    <source>
        <dbReference type="EMBL" id="KAF9062867.1"/>
    </source>
</evidence>
<evidence type="ECO:0000256" key="1">
    <source>
        <dbReference type="SAM" id="MobiDB-lite"/>
    </source>
</evidence>
<dbReference type="EMBL" id="JADNRY010000160">
    <property type="protein sequence ID" value="KAF9062867.1"/>
    <property type="molecule type" value="Genomic_DNA"/>
</dbReference>
<name>A0A9P5U1V8_9AGAR</name>
<dbReference type="AlphaFoldDB" id="A0A9P5U1V8"/>
<reference evidence="4" key="1">
    <citation type="submission" date="2020-11" db="EMBL/GenBank/DDBJ databases">
        <authorList>
            <consortium name="DOE Joint Genome Institute"/>
            <person name="Ahrendt S."/>
            <person name="Riley R."/>
            <person name="Andreopoulos W."/>
            <person name="Labutti K."/>
            <person name="Pangilinan J."/>
            <person name="Ruiz-Duenas F.J."/>
            <person name="Barrasa J.M."/>
            <person name="Sanchez-Garcia M."/>
            <person name="Camarero S."/>
            <person name="Miyauchi S."/>
            <person name="Serrano A."/>
            <person name="Linde D."/>
            <person name="Babiker R."/>
            <person name="Drula E."/>
            <person name="Ayuso-Fernandez I."/>
            <person name="Pacheco R."/>
            <person name="Padilla G."/>
            <person name="Ferreira P."/>
            <person name="Barriuso J."/>
            <person name="Kellner H."/>
            <person name="Castanera R."/>
            <person name="Alfaro M."/>
            <person name="Ramirez L."/>
            <person name="Pisabarro A.G."/>
            <person name="Kuo A."/>
            <person name="Tritt A."/>
            <person name="Lipzen A."/>
            <person name="He G."/>
            <person name="Yan M."/>
            <person name="Ng V."/>
            <person name="Cullen D."/>
            <person name="Martin F."/>
            <person name="Rosso M.-N."/>
            <person name="Henrissat B."/>
            <person name="Hibbett D."/>
            <person name="Martinez A.T."/>
            <person name="Grigoriev I.V."/>
        </authorList>
    </citation>
    <scope>NUCLEOTIDE SEQUENCE</scope>
    <source>
        <strain evidence="4">AH 40177</strain>
    </source>
</reference>
<proteinExistence type="predicted"/>
<feature type="signal peptide" evidence="3">
    <location>
        <begin position="1"/>
        <end position="23"/>
    </location>
</feature>
<accession>A0A9P5U1V8</accession>
<feature type="chain" id="PRO_5040324217" evidence="3">
    <location>
        <begin position="24"/>
        <end position="161"/>
    </location>
</feature>
<evidence type="ECO:0000256" key="2">
    <source>
        <dbReference type="SAM" id="Phobius"/>
    </source>
</evidence>
<protein>
    <submittedName>
        <fullName evidence="4">Uncharacterized protein</fullName>
    </submittedName>
</protein>
<keyword evidence="2" id="KW-0812">Transmembrane</keyword>
<keyword evidence="3" id="KW-0732">Signal</keyword>